<dbReference type="Proteomes" id="UP000078540">
    <property type="component" value="Unassembled WGS sequence"/>
</dbReference>
<protein>
    <submittedName>
        <fullName evidence="1">Uncharacterized protein</fullName>
    </submittedName>
</protein>
<evidence type="ECO:0000313" key="1">
    <source>
        <dbReference type="EMBL" id="KYM77926.1"/>
    </source>
</evidence>
<keyword evidence="2" id="KW-1185">Reference proteome</keyword>
<proteinExistence type="predicted"/>
<gene>
    <name evidence="1" type="ORF">ALC53_11614</name>
</gene>
<evidence type="ECO:0000313" key="2">
    <source>
        <dbReference type="Proteomes" id="UP000078540"/>
    </source>
</evidence>
<reference evidence="1 2" key="1">
    <citation type="submission" date="2015-09" db="EMBL/GenBank/DDBJ databases">
        <title>Atta colombica WGS genome.</title>
        <authorList>
            <person name="Nygaard S."/>
            <person name="Hu H."/>
            <person name="Boomsma J."/>
            <person name="Zhang G."/>
        </authorList>
    </citation>
    <scope>NUCLEOTIDE SEQUENCE [LARGE SCALE GENOMIC DNA]</scope>
    <source>
        <strain evidence="1">Treedump-2</strain>
        <tissue evidence="1">Whole body</tissue>
    </source>
</reference>
<feature type="non-terminal residue" evidence="1">
    <location>
        <position position="1"/>
    </location>
</feature>
<sequence>LGNFCNITYPDTMKIAHAQFDFPLYNVTLAFIVSGYTVLQKFPYEGGGGNQTQTPIPEFPSAPLARNEHSRFAPRNFVDFIISRHTARP</sequence>
<organism evidence="1 2">
    <name type="scientific">Atta colombica</name>
    <dbReference type="NCBI Taxonomy" id="520822"/>
    <lineage>
        <taxon>Eukaryota</taxon>
        <taxon>Metazoa</taxon>
        <taxon>Ecdysozoa</taxon>
        <taxon>Arthropoda</taxon>
        <taxon>Hexapoda</taxon>
        <taxon>Insecta</taxon>
        <taxon>Pterygota</taxon>
        <taxon>Neoptera</taxon>
        <taxon>Endopterygota</taxon>
        <taxon>Hymenoptera</taxon>
        <taxon>Apocrita</taxon>
        <taxon>Aculeata</taxon>
        <taxon>Formicoidea</taxon>
        <taxon>Formicidae</taxon>
        <taxon>Myrmicinae</taxon>
        <taxon>Atta</taxon>
    </lineage>
</organism>
<accession>A0A195B0E1</accession>
<dbReference type="AlphaFoldDB" id="A0A195B0E1"/>
<name>A0A195B0E1_9HYME</name>
<dbReference type="EMBL" id="KQ976691">
    <property type="protein sequence ID" value="KYM77926.1"/>
    <property type="molecule type" value="Genomic_DNA"/>
</dbReference>